<name>V5FRA3_9VIBR</name>
<keyword evidence="2" id="KW-1185">Reference proteome</keyword>
<accession>V5FRA3</accession>
<dbReference type="OrthoDB" id="8737571at2"/>
<dbReference type="EMBL" id="BAUJ01000073">
    <property type="protein sequence ID" value="GAD91192.1"/>
    <property type="molecule type" value="Genomic_DNA"/>
</dbReference>
<comment type="caution">
    <text evidence="1">The sequence shown here is derived from an EMBL/GenBank/DDBJ whole genome shotgun (WGS) entry which is preliminary data.</text>
</comment>
<reference evidence="1 2" key="1">
    <citation type="submission" date="2013-10" db="EMBL/GenBank/DDBJ databases">
        <authorList>
            <person name="Ichikawa N."/>
            <person name="Kimura A."/>
            <person name="Ohji S."/>
            <person name="Hosoyama A."/>
            <person name="Fujita N."/>
        </authorList>
    </citation>
    <scope>NUCLEOTIDE SEQUENCE [LARGE SCALE GENOMIC DNA]</scope>
    <source>
        <strain evidence="1 2">NBRC 102217</strain>
    </source>
</reference>
<evidence type="ECO:0000313" key="1">
    <source>
        <dbReference type="EMBL" id="GAD91192.1"/>
    </source>
</evidence>
<dbReference type="RefSeq" id="WP_023405484.1">
    <property type="nucleotide sequence ID" value="NZ_BAUJ01000073.1"/>
</dbReference>
<organism evidence="1 2">
    <name type="scientific">Vibrio halioticoli NBRC 102217</name>
    <dbReference type="NCBI Taxonomy" id="1219072"/>
    <lineage>
        <taxon>Bacteria</taxon>
        <taxon>Pseudomonadati</taxon>
        <taxon>Pseudomonadota</taxon>
        <taxon>Gammaproteobacteria</taxon>
        <taxon>Vibrionales</taxon>
        <taxon>Vibrionaceae</taxon>
        <taxon>Vibrio</taxon>
    </lineage>
</organism>
<dbReference type="eggNOG" id="COG0388">
    <property type="taxonomic scope" value="Bacteria"/>
</dbReference>
<proteinExistence type="predicted"/>
<protein>
    <submittedName>
        <fullName evidence="1">Uncharacterized protein</fullName>
    </submittedName>
</protein>
<reference evidence="1 2" key="2">
    <citation type="submission" date="2013-11" db="EMBL/GenBank/DDBJ databases">
        <title>Whole genome shotgun sequence of Vibrio halioticoli NBRC 102217.</title>
        <authorList>
            <person name="Isaki S."/>
            <person name="Kimura A."/>
            <person name="Ohji S."/>
            <person name="Hosoyama A."/>
            <person name="Fujita N."/>
            <person name="Hashimoto M."/>
            <person name="Hosoyama Y."/>
            <person name="Yamazoe A."/>
        </authorList>
    </citation>
    <scope>NUCLEOTIDE SEQUENCE [LARGE SCALE GENOMIC DNA]</scope>
    <source>
        <strain evidence="1 2">NBRC 102217</strain>
    </source>
</reference>
<gene>
    <name evidence="1" type="ORF">VHA01S_073_00040</name>
</gene>
<sequence>MKFGQFIKNYFPECTLSTQQNIVLSTKLGFEAKNELNNILSWPPNVFMIVYSLLEYTDKYRLMVSPQSHFTWDYQKDNKTVQFITAEWLALISIQSGQQGNSTISSFINLEYSLGKVFSSQNFDIDIYDLMNTSEFATCAMYLLLSVDELFSDVDICDYKLENRLQLLLLMRNSYFPSQRKNLADNDCKLGFVTYKTSVPQTGLTLNNLTHSLTCIKPSVLPEVVANKHLKQGYNKKSYNILFLPWPFTIESDAFKPTTNQIKMDGYFGSFDYLPDDKYEPSKFLQAILATLRRCGTIDLIVFPECALSDKTFNKYMITLHRLFDGNAPSILSGIFGNVGSISTNKAKLSFIGELGIDTIEQSKHHRWFLDETQVRNYNLASSLDLGRKWWENIAIDRRHLVTLHTANGVKLCPLICEDLARQEPVAQAVRSVGPNLVVSLLLDGPQLDFRWPGKYSAVLSDDPGSSVLSVTAPGMTQRATGLGHPPSRQVALWSEPGGSAETLKIDEDGLGIVIELEVKDEPMWTIDGRKKVKPVLRKKKHTTVLPRDANIINTSVLSLQTELRKIIKKSGGIK</sequence>
<evidence type="ECO:0000313" key="2">
    <source>
        <dbReference type="Proteomes" id="UP000017800"/>
    </source>
</evidence>
<dbReference type="AlphaFoldDB" id="V5FRA3"/>
<dbReference type="Proteomes" id="UP000017800">
    <property type="component" value="Unassembled WGS sequence"/>
</dbReference>